<accession>A0A9D2L510</accession>
<dbReference type="EMBL" id="DWYR01000025">
    <property type="protein sequence ID" value="HJA99399.1"/>
    <property type="molecule type" value="Genomic_DNA"/>
</dbReference>
<comment type="caution">
    <text evidence="1">The sequence shown here is derived from an EMBL/GenBank/DDBJ whole genome shotgun (WGS) entry which is preliminary data.</text>
</comment>
<evidence type="ECO:0000313" key="2">
    <source>
        <dbReference type="Proteomes" id="UP000824259"/>
    </source>
</evidence>
<proteinExistence type="predicted"/>
<evidence type="ECO:0000313" key="1">
    <source>
        <dbReference type="EMBL" id="HJA99399.1"/>
    </source>
</evidence>
<gene>
    <name evidence="1" type="ORF">H9779_07380</name>
</gene>
<protein>
    <submittedName>
        <fullName evidence="1">Uncharacterized protein</fullName>
    </submittedName>
</protein>
<organism evidence="1 2">
    <name type="scientific">Candidatus Alistipes avicola</name>
    <dbReference type="NCBI Taxonomy" id="2838432"/>
    <lineage>
        <taxon>Bacteria</taxon>
        <taxon>Pseudomonadati</taxon>
        <taxon>Bacteroidota</taxon>
        <taxon>Bacteroidia</taxon>
        <taxon>Bacteroidales</taxon>
        <taxon>Rikenellaceae</taxon>
        <taxon>Alistipes</taxon>
    </lineage>
</organism>
<reference evidence="1" key="1">
    <citation type="journal article" date="2021" name="PeerJ">
        <title>Extensive microbial diversity within the chicken gut microbiome revealed by metagenomics and culture.</title>
        <authorList>
            <person name="Gilroy R."/>
            <person name="Ravi A."/>
            <person name="Getino M."/>
            <person name="Pursley I."/>
            <person name="Horton D.L."/>
            <person name="Alikhan N.F."/>
            <person name="Baker D."/>
            <person name="Gharbi K."/>
            <person name="Hall N."/>
            <person name="Watson M."/>
            <person name="Adriaenssens E.M."/>
            <person name="Foster-Nyarko E."/>
            <person name="Jarju S."/>
            <person name="Secka A."/>
            <person name="Antonio M."/>
            <person name="Oren A."/>
            <person name="Chaudhuri R.R."/>
            <person name="La Ragione R."/>
            <person name="Hildebrand F."/>
            <person name="Pallen M.J."/>
        </authorList>
    </citation>
    <scope>NUCLEOTIDE SEQUENCE</scope>
    <source>
        <strain evidence="1">CHK169-11906</strain>
    </source>
</reference>
<sequence length="336" mass="37525">MSFIEEIADYRSVSIVGLAKNAGKTETLNYILKKVHDGGKRLAVTSIGIDGESQDQVTQTAKPEIEIYEGMIFVTSKKHYREKRLIAEVLDVDSQQTSLGRLVTARAITSGKVILSGPASTHGLRDYIEKMKRWQVDTTFIDGALSRLSLGSPAVTEAMVLATGAAVSRNIAELVKRTKYTYDLTQSEAVDPALAERLAGIETGVWGIDPQGEAHDLRIPSVLMLENHKEELFRYGHTIFVAGIVTDKLLQYLRVQKQAKEIVLIAKDFTRIFASPEVYYAFLKKGARIRVVWRNKLLGITINPTSPEGYRMNPEELKENLESALRIPVYNVRQCN</sequence>
<dbReference type="AlphaFoldDB" id="A0A9D2L510"/>
<name>A0A9D2L510_9BACT</name>
<dbReference type="Proteomes" id="UP000824259">
    <property type="component" value="Unassembled WGS sequence"/>
</dbReference>
<reference evidence="1" key="2">
    <citation type="submission" date="2021-04" db="EMBL/GenBank/DDBJ databases">
        <authorList>
            <person name="Gilroy R."/>
        </authorList>
    </citation>
    <scope>NUCLEOTIDE SEQUENCE</scope>
    <source>
        <strain evidence="1">CHK169-11906</strain>
    </source>
</reference>